<feature type="region of interest" description="Disordered" evidence="1">
    <location>
        <begin position="1"/>
        <end position="119"/>
    </location>
</feature>
<keyword evidence="3" id="KW-1185">Reference proteome</keyword>
<protein>
    <submittedName>
        <fullName evidence="2">Uncharacterized protein</fullName>
    </submittedName>
</protein>
<feature type="compositionally biased region" description="Low complexity" evidence="1">
    <location>
        <begin position="109"/>
        <end position="119"/>
    </location>
</feature>
<comment type="caution">
    <text evidence="2">The sequence shown here is derived from an EMBL/GenBank/DDBJ whole genome shotgun (WGS) entry which is preliminary data.</text>
</comment>
<dbReference type="EMBL" id="BRXU01000012">
    <property type="protein sequence ID" value="GLC55287.1"/>
    <property type="molecule type" value="Genomic_DNA"/>
</dbReference>
<organism evidence="2 3">
    <name type="scientific">Pleodorina starrii</name>
    <dbReference type="NCBI Taxonomy" id="330485"/>
    <lineage>
        <taxon>Eukaryota</taxon>
        <taxon>Viridiplantae</taxon>
        <taxon>Chlorophyta</taxon>
        <taxon>core chlorophytes</taxon>
        <taxon>Chlorophyceae</taxon>
        <taxon>CS clade</taxon>
        <taxon>Chlamydomonadales</taxon>
        <taxon>Volvocaceae</taxon>
        <taxon>Pleodorina</taxon>
    </lineage>
</organism>
<evidence type="ECO:0000313" key="2">
    <source>
        <dbReference type="EMBL" id="GLC55287.1"/>
    </source>
</evidence>
<evidence type="ECO:0000313" key="3">
    <source>
        <dbReference type="Proteomes" id="UP001165080"/>
    </source>
</evidence>
<dbReference type="AlphaFoldDB" id="A0A9W6F3P6"/>
<feature type="compositionally biased region" description="Basic and acidic residues" evidence="1">
    <location>
        <begin position="70"/>
        <end position="84"/>
    </location>
</feature>
<sequence length="119" mass="13057">MTHGGQASIDERERVSQQQQHPQQQQLAAAEGRKKNEGAAGDITSAPTDEPSILHADQQQQQQQEMYGKTYKELSKDEKKEVVDHSFGAGHTPPERERELEEAAERTKGAGPKKNPGGG</sequence>
<accession>A0A9W6F3P6</accession>
<proteinExistence type="predicted"/>
<dbReference type="Proteomes" id="UP001165080">
    <property type="component" value="Unassembled WGS sequence"/>
</dbReference>
<feature type="compositionally biased region" description="Low complexity" evidence="1">
    <location>
        <begin position="17"/>
        <end position="26"/>
    </location>
</feature>
<feature type="compositionally biased region" description="Basic and acidic residues" evidence="1">
    <location>
        <begin position="93"/>
        <end position="108"/>
    </location>
</feature>
<reference evidence="2 3" key="1">
    <citation type="journal article" date="2023" name="Commun. Biol.">
        <title>Reorganization of the ancestral sex-determining regions during the evolution of trioecy in Pleodorina starrii.</title>
        <authorList>
            <person name="Takahashi K."/>
            <person name="Suzuki S."/>
            <person name="Kawai-Toyooka H."/>
            <person name="Yamamoto K."/>
            <person name="Hamaji T."/>
            <person name="Ootsuki R."/>
            <person name="Yamaguchi H."/>
            <person name="Kawachi M."/>
            <person name="Higashiyama T."/>
            <person name="Nozaki H."/>
        </authorList>
    </citation>
    <scope>NUCLEOTIDE SEQUENCE [LARGE SCALE GENOMIC DNA]</scope>
    <source>
        <strain evidence="2 3">NIES-4479</strain>
    </source>
</reference>
<evidence type="ECO:0000256" key="1">
    <source>
        <dbReference type="SAM" id="MobiDB-lite"/>
    </source>
</evidence>
<gene>
    <name evidence="2" type="primary">PLESTB001560</name>
    <name evidence="2" type="ORF">PLESTB_000968200</name>
</gene>
<name>A0A9W6F3P6_9CHLO</name>